<dbReference type="Pfam" id="PF24481">
    <property type="entry name" value="CT398_CC"/>
    <property type="match status" value="1"/>
</dbReference>
<feature type="domain" description="C4-type zinc ribbon" evidence="2">
    <location>
        <begin position="207"/>
        <end position="239"/>
    </location>
</feature>
<dbReference type="Pfam" id="PF02591">
    <property type="entry name" value="Zn_ribbon_9"/>
    <property type="match status" value="1"/>
</dbReference>
<protein>
    <recommendedName>
        <fullName evidence="6">C4-type zinc ribbon domain-containing protein</fullName>
    </recommendedName>
</protein>
<evidence type="ECO:0000259" key="2">
    <source>
        <dbReference type="Pfam" id="PF02591"/>
    </source>
</evidence>
<dbReference type="InterPro" id="IPR003743">
    <property type="entry name" value="Zf-RING_7"/>
</dbReference>
<dbReference type="PANTHER" id="PTHR39082">
    <property type="entry name" value="PHOSPHOLIPASE C-BETA-2-RELATED"/>
    <property type="match status" value="1"/>
</dbReference>
<evidence type="ECO:0000313" key="5">
    <source>
        <dbReference type="Proteomes" id="UP000321907"/>
    </source>
</evidence>
<reference evidence="4 5" key="1">
    <citation type="submission" date="2019-08" db="EMBL/GenBank/DDBJ databases">
        <title>Lewinella sp. strain SSH13 Genome sequencing and assembly.</title>
        <authorList>
            <person name="Kim I."/>
        </authorList>
    </citation>
    <scope>NUCLEOTIDE SEQUENCE [LARGE SCALE GENOMIC DNA]</scope>
    <source>
        <strain evidence="4 5">SSH13</strain>
    </source>
</reference>
<dbReference type="Gene3D" id="1.10.287.1490">
    <property type="match status" value="1"/>
</dbReference>
<dbReference type="OrthoDB" id="9795058at2"/>
<keyword evidence="1" id="KW-0175">Coiled coil</keyword>
<dbReference type="InterPro" id="IPR052376">
    <property type="entry name" value="Oxidative_Scav/Glycosyltrans"/>
</dbReference>
<feature type="coiled-coil region" evidence="1">
    <location>
        <begin position="151"/>
        <end position="178"/>
    </location>
</feature>
<feature type="coiled-coil region" evidence="1">
    <location>
        <begin position="40"/>
        <end position="95"/>
    </location>
</feature>
<sequence>MAVATEKTVEEKMRELFRLQQIDSQIDAIEILKGELPMEVSDLEDEIVGLNTRVTRLEGQVKDLKQEIARHDNNIKESEQLILRYEEQMNNVKNNREYEALMKETEMQRLEIQLSDKKAGSSHRELETKQAALDMTLGKQAEKKELLGVKQEELKAIIAKTEKEEKKLRRASDKQRKEISERLLKGYDRIRNTYRNGLGVVTVERNACGGCFNAIPPQQQLEISQRKRVMICEHCNRILVDHNIEEEMAD</sequence>
<evidence type="ECO:0000313" key="4">
    <source>
        <dbReference type="EMBL" id="TXF88338.1"/>
    </source>
</evidence>
<evidence type="ECO:0008006" key="6">
    <source>
        <dbReference type="Google" id="ProtNLM"/>
    </source>
</evidence>
<proteinExistence type="predicted"/>
<organism evidence="4 5">
    <name type="scientific">Neolewinella aurantiaca</name>
    <dbReference type="NCBI Taxonomy" id="2602767"/>
    <lineage>
        <taxon>Bacteria</taxon>
        <taxon>Pseudomonadati</taxon>
        <taxon>Bacteroidota</taxon>
        <taxon>Saprospiria</taxon>
        <taxon>Saprospirales</taxon>
        <taxon>Lewinellaceae</taxon>
        <taxon>Neolewinella</taxon>
    </lineage>
</organism>
<gene>
    <name evidence="4" type="ORF">FUA23_15270</name>
</gene>
<dbReference type="RefSeq" id="WP_147931626.1">
    <property type="nucleotide sequence ID" value="NZ_VOXD01000024.1"/>
</dbReference>
<dbReference type="EMBL" id="VOXD01000024">
    <property type="protein sequence ID" value="TXF88338.1"/>
    <property type="molecule type" value="Genomic_DNA"/>
</dbReference>
<comment type="caution">
    <text evidence="4">The sequence shown here is derived from an EMBL/GenBank/DDBJ whole genome shotgun (WGS) entry which is preliminary data.</text>
</comment>
<accession>A0A5C7FDP2</accession>
<dbReference type="InterPro" id="IPR056003">
    <property type="entry name" value="CT398_CC_hairpin"/>
</dbReference>
<dbReference type="Proteomes" id="UP000321907">
    <property type="component" value="Unassembled WGS sequence"/>
</dbReference>
<keyword evidence="5" id="KW-1185">Reference proteome</keyword>
<dbReference type="AlphaFoldDB" id="A0A5C7FDP2"/>
<dbReference type="PANTHER" id="PTHR39082:SF1">
    <property type="entry name" value="SCAVENGER RECEPTOR CLASS A MEMBER 3"/>
    <property type="match status" value="1"/>
</dbReference>
<name>A0A5C7FDP2_9BACT</name>
<feature type="domain" description="CT398-like coiled coil hairpin" evidence="3">
    <location>
        <begin position="19"/>
        <end position="193"/>
    </location>
</feature>
<evidence type="ECO:0000259" key="3">
    <source>
        <dbReference type="Pfam" id="PF24481"/>
    </source>
</evidence>
<evidence type="ECO:0000256" key="1">
    <source>
        <dbReference type="SAM" id="Coils"/>
    </source>
</evidence>